<evidence type="ECO:0000313" key="2">
    <source>
        <dbReference type="Proteomes" id="UP000265926"/>
    </source>
</evidence>
<keyword evidence="2" id="KW-1185">Reference proteome</keyword>
<dbReference type="InterPro" id="IPR019861">
    <property type="entry name" value="PorP/SprF_Bacteroidetes"/>
</dbReference>
<dbReference type="NCBIfam" id="TIGR03519">
    <property type="entry name" value="T9SS_PorP_fam"/>
    <property type="match status" value="1"/>
</dbReference>
<dbReference type="Pfam" id="PF11751">
    <property type="entry name" value="PorP_SprF"/>
    <property type="match status" value="1"/>
</dbReference>
<dbReference type="AlphaFoldDB" id="A0A399T4W8"/>
<proteinExistence type="predicted"/>
<evidence type="ECO:0000313" key="1">
    <source>
        <dbReference type="EMBL" id="RIJ49965.1"/>
    </source>
</evidence>
<accession>A0A399T4W8</accession>
<comment type="caution">
    <text evidence="1">The sequence shown here is derived from an EMBL/GenBank/DDBJ whole genome shotgun (WGS) entry which is preliminary data.</text>
</comment>
<reference evidence="1 2" key="1">
    <citation type="submission" date="2018-08" db="EMBL/GenBank/DDBJ databases">
        <title>Pallidiluteibacterium maritimus gen. nov., sp. nov., isolated from coastal sediment.</title>
        <authorList>
            <person name="Zhou L.Y."/>
        </authorList>
    </citation>
    <scope>NUCLEOTIDE SEQUENCE [LARGE SCALE GENOMIC DNA]</scope>
    <source>
        <strain evidence="1 2">XSD2</strain>
    </source>
</reference>
<dbReference type="Proteomes" id="UP000265926">
    <property type="component" value="Unassembled WGS sequence"/>
</dbReference>
<organism evidence="1 2">
    <name type="scientific">Maribellus luteus</name>
    <dbReference type="NCBI Taxonomy" id="2305463"/>
    <lineage>
        <taxon>Bacteria</taxon>
        <taxon>Pseudomonadati</taxon>
        <taxon>Bacteroidota</taxon>
        <taxon>Bacteroidia</taxon>
        <taxon>Marinilabiliales</taxon>
        <taxon>Prolixibacteraceae</taxon>
        <taxon>Maribellus</taxon>
    </lineage>
</organism>
<sequence>MGIVIKRIVVLGVFVLLISLHCGAQQEPILTSYMYNGQVINPAYAGIWEKIGFTTLVRKQWAGINRSPLTESFSFHSPLKNEAVGVGLNVMNDRFGLENRLSVLADYAYEVYLSRRTRLRMGVKFGFVNYKNPLTEYELYPDNQYDHAFSEDVDLKFLPNFGIGFFLYQEHFYAGFSVPKLIENDLKENFHNYSTSAEVRTIYLNGGYVLPFDPFNYVVFKPTMLVRATWGTPLQADVAANFMIREKLWLGVMWRSNAALCFTGNWMFSNNIRVGFAMDVTYTDIYPYQNGTFEFTIGYDIDFFGRTYLRSRYF</sequence>
<gene>
    <name evidence="1" type="ORF">D1614_04270</name>
</gene>
<protein>
    <submittedName>
        <fullName evidence="1">Type IX secretion system membrane protein PorP/SprF</fullName>
    </submittedName>
</protein>
<dbReference type="EMBL" id="QWGR01000002">
    <property type="protein sequence ID" value="RIJ49965.1"/>
    <property type="molecule type" value="Genomic_DNA"/>
</dbReference>
<dbReference type="OrthoDB" id="1320396at2"/>
<name>A0A399T4W8_9BACT</name>